<dbReference type="InterPro" id="IPR036754">
    <property type="entry name" value="YbaK/aa-tRNA-synt-asso_dom_sf"/>
</dbReference>
<dbReference type="Pfam" id="PF04073">
    <property type="entry name" value="tRNA_edit"/>
    <property type="match status" value="1"/>
</dbReference>
<dbReference type="PANTHER" id="PTHR30411">
    <property type="entry name" value="CYTOPLASMIC PROTEIN"/>
    <property type="match status" value="1"/>
</dbReference>
<protein>
    <submittedName>
        <fullName evidence="2">YbaK/EbsC family protein</fullName>
    </submittedName>
</protein>
<dbReference type="CDD" id="cd04939">
    <property type="entry name" value="PA2301"/>
    <property type="match status" value="1"/>
</dbReference>
<dbReference type="Proteomes" id="UP001499930">
    <property type="component" value="Unassembled WGS sequence"/>
</dbReference>
<name>A0ABN3XXH3_9ACTN</name>
<dbReference type="InterPro" id="IPR007214">
    <property type="entry name" value="YbaK/aa-tRNA-synth-assoc-dom"/>
</dbReference>
<organism evidence="2 3">
    <name type="scientific">Streptosporangium longisporum</name>
    <dbReference type="NCBI Taxonomy" id="46187"/>
    <lineage>
        <taxon>Bacteria</taxon>
        <taxon>Bacillati</taxon>
        <taxon>Actinomycetota</taxon>
        <taxon>Actinomycetes</taxon>
        <taxon>Streptosporangiales</taxon>
        <taxon>Streptosporangiaceae</taxon>
        <taxon>Streptosporangium</taxon>
    </lineage>
</organism>
<comment type="caution">
    <text evidence="2">The sequence shown here is derived from an EMBL/GenBank/DDBJ whole genome shotgun (WGS) entry which is preliminary data.</text>
</comment>
<dbReference type="Gene3D" id="3.90.960.10">
    <property type="entry name" value="YbaK/aminoacyl-tRNA synthetase-associated domain"/>
    <property type="match status" value="1"/>
</dbReference>
<dbReference type="SUPFAM" id="SSF55826">
    <property type="entry name" value="YbaK/ProRS associated domain"/>
    <property type="match status" value="1"/>
</dbReference>
<evidence type="ECO:0000259" key="1">
    <source>
        <dbReference type="Pfam" id="PF04073"/>
    </source>
</evidence>
<proteinExistence type="predicted"/>
<evidence type="ECO:0000313" key="2">
    <source>
        <dbReference type="EMBL" id="GAA3004818.1"/>
    </source>
</evidence>
<gene>
    <name evidence="2" type="ORF">GCM10017559_28100</name>
</gene>
<dbReference type="EMBL" id="BAAAWD010000007">
    <property type="protein sequence ID" value="GAA3004818.1"/>
    <property type="molecule type" value="Genomic_DNA"/>
</dbReference>
<feature type="domain" description="YbaK/aminoacyl-tRNA synthetase-associated" evidence="1">
    <location>
        <begin position="66"/>
        <end position="184"/>
    </location>
</feature>
<evidence type="ECO:0000313" key="3">
    <source>
        <dbReference type="Proteomes" id="UP001499930"/>
    </source>
</evidence>
<sequence length="207" mass="21452">MRSPSVREGLPVRRSEGEPTAMAIGTLDWTSAGMRPDLLAEPVARAVAELAGRDGAGDVAVAEIDPELADTAAFCERYGVDPGESANCVIVAARRAGETRYAACLVLATTRADVNGVVRRHLDARKISFAPMDDAVTLTGMEYGGITPLGLPAGWPVLVDEAVAAHPAVVIGSGVRRSKLAVPGSLLAGLGTARVLGLANRSENEIK</sequence>
<reference evidence="2 3" key="1">
    <citation type="journal article" date="2019" name="Int. J. Syst. Evol. Microbiol.">
        <title>The Global Catalogue of Microorganisms (GCM) 10K type strain sequencing project: providing services to taxonomists for standard genome sequencing and annotation.</title>
        <authorList>
            <consortium name="The Broad Institute Genomics Platform"/>
            <consortium name="The Broad Institute Genome Sequencing Center for Infectious Disease"/>
            <person name="Wu L."/>
            <person name="Ma J."/>
        </authorList>
    </citation>
    <scope>NUCLEOTIDE SEQUENCE [LARGE SCALE GENOMIC DNA]</scope>
    <source>
        <strain evidence="2 3">JCM 3106</strain>
    </source>
</reference>
<accession>A0ABN3XXH3</accession>
<keyword evidence="3" id="KW-1185">Reference proteome</keyword>
<dbReference type="PANTHER" id="PTHR30411:SF1">
    <property type="entry name" value="CYTOPLASMIC PROTEIN"/>
    <property type="match status" value="1"/>
</dbReference>